<sequence length="536" mass="59956">MKSISKMTGTIAALFVILMLGFFPLFFQDGYFNIAEAKLMFFYFCGAGLTVLTLVLAGTGYMQERKTRKAGQKGAGVVKGNLKEMLKQIPLDSWFAIGLALSVVIATVCSVNPSESFYGIDGRHLGAIMFALCIAAYVILGKYLQPGIWMAWIFLASGGLVSLILILQFWGINVFHLWDDMLSSQIGMFASTIGNVNACGTYFCMILPVGMVLYYLSDGLLSRVLYGIFLTLGFYGAYATNTEGWILGLGVSFLVMLWFSLKNHDYAKRFLEMCLMFWGASLILKLTLIAGAEKTDAFMKQRFLWLTLQNFMVSRPVLLAEGIALILLLILVITAEKKNWEIPYGKLRKVFFIMIAVLFGFAAAAVLAVNLSGEKQWEGMFQWMNRLKLQDNFGSGRGVIWKQTWIAWKKLPVGRKFFGYGLNCFHLFLYEYQGAELASYGGRIVDPHNELLQFLSITGIFGTVSYFGLLISSAVTAGKQSRHYPVMMMGTVMILSYMAQSMVNNPTAFLMPTLFLYLGILKSLQRHYKEKAAEGK</sequence>
<dbReference type="Proteomes" id="UP000304953">
    <property type="component" value="Unassembled WGS sequence"/>
</dbReference>
<evidence type="ECO:0000313" key="2">
    <source>
        <dbReference type="Proteomes" id="UP000304953"/>
    </source>
</evidence>
<reference evidence="1" key="1">
    <citation type="submission" date="2019-04" db="EMBL/GenBank/DDBJ databases">
        <title>Microbes associate with the intestines of laboratory mice.</title>
        <authorList>
            <person name="Navarre W."/>
            <person name="Wong E."/>
            <person name="Huang K."/>
            <person name="Tropini C."/>
            <person name="Ng K."/>
            <person name="Yu B."/>
        </authorList>
    </citation>
    <scope>NUCLEOTIDE SEQUENCE</scope>
    <source>
        <strain evidence="1">NM01_1-7b</strain>
    </source>
</reference>
<protein>
    <submittedName>
        <fullName evidence="1">O-antigen ligase domain-containing protein</fullName>
    </submittedName>
</protein>
<comment type="caution">
    <text evidence="1">The sequence shown here is derived from an EMBL/GenBank/DDBJ whole genome shotgun (WGS) entry which is preliminary data.</text>
</comment>
<organism evidence="1 2">
    <name type="scientific">Petralouisia muris</name>
    <dbReference type="NCBI Taxonomy" id="3032872"/>
    <lineage>
        <taxon>Bacteria</taxon>
        <taxon>Bacillati</taxon>
        <taxon>Bacillota</taxon>
        <taxon>Clostridia</taxon>
        <taxon>Lachnospirales</taxon>
        <taxon>Lachnospiraceae</taxon>
        <taxon>Petralouisia</taxon>
    </lineage>
</organism>
<keyword evidence="1" id="KW-0436">Ligase</keyword>
<keyword evidence="2" id="KW-1185">Reference proteome</keyword>
<gene>
    <name evidence="1" type="ORF">E5329_02505</name>
</gene>
<accession>A0AC61S0X3</accession>
<evidence type="ECO:0000313" key="1">
    <source>
        <dbReference type="EMBL" id="TGY98010.1"/>
    </source>
</evidence>
<name>A0AC61S0X3_9FIRM</name>
<dbReference type="EMBL" id="SRYA01000003">
    <property type="protein sequence ID" value="TGY98010.1"/>
    <property type="molecule type" value="Genomic_DNA"/>
</dbReference>
<proteinExistence type="predicted"/>